<name>A0A9D1Q0G8_9FIRM</name>
<evidence type="ECO:0000259" key="2">
    <source>
        <dbReference type="PROSITE" id="PS50943"/>
    </source>
</evidence>
<dbReference type="InterPro" id="IPR001387">
    <property type="entry name" value="Cro/C1-type_HTH"/>
</dbReference>
<evidence type="ECO:0000313" key="3">
    <source>
        <dbReference type="EMBL" id="HIW02994.1"/>
    </source>
</evidence>
<gene>
    <name evidence="3" type="ORF">H9892_06610</name>
</gene>
<dbReference type="CDD" id="cd00093">
    <property type="entry name" value="HTH_XRE"/>
    <property type="match status" value="1"/>
</dbReference>
<keyword evidence="1" id="KW-0238">DNA-binding</keyword>
<dbReference type="PANTHER" id="PTHR46558">
    <property type="entry name" value="TRACRIPTIONAL REGULATORY PROTEIN-RELATED-RELATED"/>
    <property type="match status" value="1"/>
</dbReference>
<evidence type="ECO:0000256" key="1">
    <source>
        <dbReference type="ARBA" id="ARBA00023125"/>
    </source>
</evidence>
<organism evidence="3 4">
    <name type="scientific">Candidatus Protoclostridium stercorigallinarum</name>
    <dbReference type="NCBI Taxonomy" id="2838741"/>
    <lineage>
        <taxon>Bacteria</taxon>
        <taxon>Bacillati</taxon>
        <taxon>Bacillota</taxon>
        <taxon>Clostridia</taxon>
        <taxon>Candidatus Protoclostridium</taxon>
    </lineage>
</organism>
<comment type="caution">
    <text evidence="3">The sequence shown here is derived from an EMBL/GenBank/DDBJ whole genome shotgun (WGS) entry which is preliminary data.</text>
</comment>
<evidence type="ECO:0000313" key="4">
    <source>
        <dbReference type="Proteomes" id="UP000823990"/>
    </source>
</evidence>
<dbReference type="InterPro" id="IPR010982">
    <property type="entry name" value="Lambda_DNA-bd_dom_sf"/>
</dbReference>
<dbReference type="Proteomes" id="UP000823990">
    <property type="component" value="Unassembled WGS sequence"/>
</dbReference>
<dbReference type="Pfam" id="PF01381">
    <property type="entry name" value="HTH_3"/>
    <property type="match status" value="1"/>
</dbReference>
<dbReference type="Gene3D" id="1.10.260.40">
    <property type="entry name" value="lambda repressor-like DNA-binding domains"/>
    <property type="match status" value="1"/>
</dbReference>
<dbReference type="SUPFAM" id="SSF47413">
    <property type="entry name" value="lambda repressor-like DNA-binding domains"/>
    <property type="match status" value="1"/>
</dbReference>
<feature type="domain" description="HTH cro/C1-type" evidence="2">
    <location>
        <begin position="9"/>
        <end position="63"/>
    </location>
</feature>
<dbReference type="PROSITE" id="PS50943">
    <property type="entry name" value="HTH_CROC1"/>
    <property type="match status" value="1"/>
</dbReference>
<accession>A0A9D1Q0G8</accession>
<dbReference type="AlphaFoldDB" id="A0A9D1Q0G8"/>
<dbReference type="EMBL" id="DXHS01000110">
    <property type="protein sequence ID" value="HIW02994.1"/>
    <property type="molecule type" value="Genomic_DNA"/>
</dbReference>
<protein>
    <submittedName>
        <fullName evidence="3">Helix-turn-helix domain-containing protein</fullName>
    </submittedName>
</protein>
<sequence>MKKYVGDKFRECRLACEMTQKDVAKRLGVSQPVYNRYEKGICECTYLQLARLCDIFDVSADYILGRRDY</sequence>
<proteinExistence type="predicted"/>
<dbReference type="SMART" id="SM00530">
    <property type="entry name" value="HTH_XRE"/>
    <property type="match status" value="1"/>
</dbReference>
<reference evidence="3" key="1">
    <citation type="journal article" date="2021" name="PeerJ">
        <title>Extensive microbial diversity within the chicken gut microbiome revealed by metagenomics and culture.</title>
        <authorList>
            <person name="Gilroy R."/>
            <person name="Ravi A."/>
            <person name="Getino M."/>
            <person name="Pursley I."/>
            <person name="Horton D.L."/>
            <person name="Alikhan N.F."/>
            <person name="Baker D."/>
            <person name="Gharbi K."/>
            <person name="Hall N."/>
            <person name="Watson M."/>
            <person name="Adriaenssens E.M."/>
            <person name="Foster-Nyarko E."/>
            <person name="Jarju S."/>
            <person name="Secka A."/>
            <person name="Antonio M."/>
            <person name="Oren A."/>
            <person name="Chaudhuri R.R."/>
            <person name="La Ragione R."/>
            <person name="Hildebrand F."/>
            <person name="Pallen M.J."/>
        </authorList>
    </citation>
    <scope>NUCLEOTIDE SEQUENCE</scope>
    <source>
        <strain evidence="3">12435</strain>
    </source>
</reference>
<reference evidence="3" key="2">
    <citation type="submission" date="2021-04" db="EMBL/GenBank/DDBJ databases">
        <authorList>
            <person name="Gilroy R."/>
        </authorList>
    </citation>
    <scope>NUCLEOTIDE SEQUENCE</scope>
    <source>
        <strain evidence="3">12435</strain>
    </source>
</reference>
<dbReference type="PANTHER" id="PTHR46558:SF14">
    <property type="entry name" value="HTH-TYPE TRANSCRIPTIONAL REGULATOR ANSR"/>
    <property type="match status" value="1"/>
</dbReference>
<dbReference type="GO" id="GO:0003677">
    <property type="term" value="F:DNA binding"/>
    <property type="evidence" value="ECO:0007669"/>
    <property type="project" value="UniProtKB-KW"/>
</dbReference>